<dbReference type="EMBL" id="CYZF01000003">
    <property type="protein sequence ID" value="CUO14910.1"/>
    <property type="molecule type" value="Genomic_DNA"/>
</dbReference>
<proteinExistence type="predicted"/>
<sequence length="66" mass="6868">MNFNDLKAKALNKKQIRAIKGGSGTCGYKSPSGDVDCGVTKAQAMHMATAKGNWCCDSCASSSYCG</sequence>
<evidence type="ECO:0000313" key="1">
    <source>
        <dbReference type="EMBL" id="CUO14910.1"/>
    </source>
</evidence>
<dbReference type="Proteomes" id="UP000095419">
    <property type="component" value="Unassembled WGS sequence"/>
</dbReference>
<reference evidence="1 2" key="1">
    <citation type="submission" date="2015-09" db="EMBL/GenBank/DDBJ databases">
        <authorList>
            <consortium name="Pathogen Informatics"/>
        </authorList>
    </citation>
    <scope>NUCLEOTIDE SEQUENCE [LARGE SCALE GENOMIC DNA]</scope>
    <source>
        <strain evidence="1 2">2789STDY5608791</strain>
    </source>
</reference>
<evidence type="ECO:0000313" key="2">
    <source>
        <dbReference type="Proteomes" id="UP000095419"/>
    </source>
</evidence>
<dbReference type="AlphaFoldDB" id="A0A174CSV4"/>
<evidence type="ECO:0008006" key="3">
    <source>
        <dbReference type="Google" id="ProtNLM"/>
    </source>
</evidence>
<gene>
    <name evidence="1" type="ORF">ERS417307_01061</name>
</gene>
<protein>
    <recommendedName>
        <fullName evidence="3">Natural product, GG-Bacteroidales family</fullName>
    </recommendedName>
</protein>
<organism evidence="1 2">
    <name type="scientific">Bacteroides uniformis</name>
    <dbReference type="NCBI Taxonomy" id="820"/>
    <lineage>
        <taxon>Bacteria</taxon>
        <taxon>Pseudomonadati</taxon>
        <taxon>Bacteroidota</taxon>
        <taxon>Bacteroidia</taxon>
        <taxon>Bacteroidales</taxon>
        <taxon>Bacteroidaceae</taxon>
        <taxon>Bacteroides</taxon>
    </lineage>
</organism>
<accession>A0A174CSV4</accession>
<name>A0A174CSV4_BACUN</name>
<dbReference type="RefSeq" id="WP_081027267.1">
    <property type="nucleotide sequence ID" value="NZ_CYZF01000003.1"/>
</dbReference>